<sequence length="190" mass="21490">MRPKDDLKQTAIEQATYQLVQEQGLLRLKMADIARAAGLAASTLYVYYPSKQDLLDSLYQQAKSRSFQRLIAQDDPGKPLKARIRTIWHNMVDNRLQYPQELVFMEQYHSSAFLSASSRELSSNMQHFFAELLLAGQQSEQLKPLPLPLLMASVQSSVRDLSRLIQDGVLSDGPDLRQAAFSLCWDALCA</sequence>
<evidence type="ECO:0000256" key="2">
    <source>
        <dbReference type="PROSITE-ProRule" id="PRU00335"/>
    </source>
</evidence>
<feature type="domain" description="HTH tetR-type" evidence="3">
    <location>
        <begin position="6"/>
        <end position="66"/>
    </location>
</feature>
<accession>A0A847RRP4</accession>
<dbReference type="SUPFAM" id="SSF46689">
    <property type="entry name" value="Homeodomain-like"/>
    <property type="match status" value="1"/>
</dbReference>
<dbReference type="EMBL" id="JABAIM010000001">
    <property type="protein sequence ID" value="NLR73890.1"/>
    <property type="molecule type" value="Genomic_DNA"/>
</dbReference>
<evidence type="ECO:0000313" key="5">
    <source>
        <dbReference type="Proteomes" id="UP000587991"/>
    </source>
</evidence>
<feature type="DNA-binding region" description="H-T-H motif" evidence="2">
    <location>
        <begin position="29"/>
        <end position="48"/>
    </location>
</feature>
<dbReference type="InterPro" id="IPR032551">
    <property type="entry name" value="BscR_C"/>
</dbReference>
<dbReference type="Pfam" id="PF16295">
    <property type="entry name" value="TetR_C_10"/>
    <property type="match status" value="1"/>
</dbReference>
<dbReference type="PROSITE" id="PS50977">
    <property type="entry name" value="HTH_TETR_2"/>
    <property type="match status" value="1"/>
</dbReference>
<dbReference type="InterPro" id="IPR001647">
    <property type="entry name" value="HTH_TetR"/>
</dbReference>
<dbReference type="PANTHER" id="PTHR30055:SF207">
    <property type="entry name" value="HTH-TYPE TRANSCRIPTIONAL REPRESSOR FATR"/>
    <property type="match status" value="1"/>
</dbReference>
<dbReference type="Gene3D" id="1.10.357.10">
    <property type="entry name" value="Tetracycline Repressor, domain 2"/>
    <property type="match status" value="1"/>
</dbReference>
<reference evidence="4 5" key="1">
    <citation type="submission" date="2020-04" db="EMBL/GenBank/DDBJ databases">
        <title>Draft genome of Leeia sp. IMCC25680.</title>
        <authorList>
            <person name="Song J."/>
            <person name="Cho J.-C."/>
        </authorList>
    </citation>
    <scope>NUCLEOTIDE SEQUENCE [LARGE SCALE GENOMIC DNA]</scope>
    <source>
        <strain evidence="4 5">IMCC25680</strain>
    </source>
</reference>
<dbReference type="GO" id="GO:0000976">
    <property type="term" value="F:transcription cis-regulatory region binding"/>
    <property type="evidence" value="ECO:0007669"/>
    <property type="project" value="TreeGrafter"/>
</dbReference>
<evidence type="ECO:0000259" key="3">
    <source>
        <dbReference type="PROSITE" id="PS50977"/>
    </source>
</evidence>
<dbReference type="RefSeq" id="WP_168875541.1">
    <property type="nucleotide sequence ID" value="NZ_JABAIM010000001.1"/>
</dbReference>
<dbReference type="Pfam" id="PF00440">
    <property type="entry name" value="TetR_N"/>
    <property type="match status" value="1"/>
</dbReference>
<dbReference type="PANTHER" id="PTHR30055">
    <property type="entry name" value="HTH-TYPE TRANSCRIPTIONAL REGULATOR RUTR"/>
    <property type="match status" value="1"/>
</dbReference>
<evidence type="ECO:0000256" key="1">
    <source>
        <dbReference type="ARBA" id="ARBA00023125"/>
    </source>
</evidence>
<dbReference type="PRINTS" id="PR00455">
    <property type="entry name" value="HTHTETR"/>
</dbReference>
<comment type="caution">
    <text evidence="4">The sequence shown here is derived from an EMBL/GenBank/DDBJ whole genome shotgun (WGS) entry which is preliminary data.</text>
</comment>
<dbReference type="GO" id="GO:0003700">
    <property type="term" value="F:DNA-binding transcription factor activity"/>
    <property type="evidence" value="ECO:0007669"/>
    <property type="project" value="TreeGrafter"/>
</dbReference>
<protein>
    <submittedName>
        <fullName evidence="4">TetR/AcrR family transcriptional regulator</fullName>
    </submittedName>
</protein>
<gene>
    <name evidence="4" type="ORF">HF682_01790</name>
</gene>
<name>A0A847RRP4_9NEIS</name>
<dbReference type="InterPro" id="IPR050109">
    <property type="entry name" value="HTH-type_TetR-like_transc_reg"/>
</dbReference>
<keyword evidence="5" id="KW-1185">Reference proteome</keyword>
<dbReference type="Proteomes" id="UP000587991">
    <property type="component" value="Unassembled WGS sequence"/>
</dbReference>
<keyword evidence="1 2" id="KW-0238">DNA-binding</keyword>
<proteinExistence type="predicted"/>
<dbReference type="AlphaFoldDB" id="A0A847RRP4"/>
<evidence type="ECO:0000313" key="4">
    <source>
        <dbReference type="EMBL" id="NLR73890.1"/>
    </source>
</evidence>
<dbReference type="InterPro" id="IPR009057">
    <property type="entry name" value="Homeodomain-like_sf"/>
</dbReference>
<organism evidence="4 5">
    <name type="scientific">Leeia aquatica</name>
    <dbReference type="NCBI Taxonomy" id="2725557"/>
    <lineage>
        <taxon>Bacteria</taxon>
        <taxon>Pseudomonadati</taxon>
        <taxon>Pseudomonadota</taxon>
        <taxon>Betaproteobacteria</taxon>
        <taxon>Neisseriales</taxon>
        <taxon>Leeiaceae</taxon>
        <taxon>Leeia</taxon>
    </lineage>
</organism>